<organism evidence="4 5">
    <name type="scientific">Prosthecodimorpha staleyi</name>
    <dbReference type="NCBI Taxonomy" id="2840188"/>
    <lineage>
        <taxon>Bacteria</taxon>
        <taxon>Pseudomonadati</taxon>
        <taxon>Pseudomonadota</taxon>
        <taxon>Alphaproteobacteria</taxon>
        <taxon>Hyphomicrobiales</taxon>
        <taxon>Ancalomicrobiaceae</taxon>
        <taxon>Prosthecodimorpha</taxon>
    </lineage>
</organism>
<dbReference type="GO" id="GO:0030288">
    <property type="term" value="C:outer membrane-bounded periplasmic space"/>
    <property type="evidence" value="ECO:0007669"/>
    <property type="project" value="TreeGrafter"/>
</dbReference>
<comment type="caution">
    <text evidence="4">The sequence shown here is derived from an EMBL/GenBank/DDBJ whole genome shotgun (WGS) entry which is preliminary data.</text>
</comment>
<sequence length="190" mass="20160">MPRVLTVLLALALAPAALPAADAFAQGSMSEAFKGFGANRKDPIQIEADSLEVRDKESVALFNGNVLVRQSQTVMKAARLKVFYDSKPGQEGGTGLPSNQQFRRLEADGRVIISQGDQTVTGEQGWFDMKSEEAMITGGVVLTQGKNVARGERLAIDMKTGQYRLDAAKGSGRVQLILEPAAAKGAGGKP</sequence>
<gene>
    <name evidence="4" type="ORF">KL771_15695</name>
</gene>
<keyword evidence="1 2" id="KW-0732">Signal</keyword>
<keyword evidence="5" id="KW-1185">Reference proteome</keyword>
<evidence type="ECO:0000313" key="4">
    <source>
        <dbReference type="EMBL" id="MBT9290911.1"/>
    </source>
</evidence>
<dbReference type="Pfam" id="PF03968">
    <property type="entry name" value="LptD_N"/>
    <property type="match status" value="1"/>
</dbReference>
<evidence type="ECO:0000259" key="3">
    <source>
        <dbReference type="Pfam" id="PF03968"/>
    </source>
</evidence>
<dbReference type="PANTHER" id="PTHR36504:SF1">
    <property type="entry name" value="LIPOPOLYSACCHARIDE EXPORT SYSTEM PROTEIN LPTA"/>
    <property type="match status" value="1"/>
</dbReference>
<dbReference type="InterPro" id="IPR052037">
    <property type="entry name" value="LPS_export_LptA"/>
</dbReference>
<feature type="domain" description="Organic solvent tolerance-like N-terminal" evidence="3">
    <location>
        <begin position="45"/>
        <end position="161"/>
    </location>
</feature>
<dbReference type="Proteomes" id="UP000766595">
    <property type="component" value="Unassembled WGS sequence"/>
</dbReference>
<dbReference type="EMBL" id="JAHHZF010000007">
    <property type="protein sequence ID" value="MBT9290911.1"/>
    <property type="molecule type" value="Genomic_DNA"/>
</dbReference>
<dbReference type="RefSeq" id="WP_261969490.1">
    <property type="nucleotide sequence ID" value="NZ_JAHHZF010000007.1"/>
</dbReference>
<evidence type="ECO:0000256" key="1">
    <source>
        <dbReference type="ARBA" id="ARBA00022729"/>
    </source>
</evidence>
<dbReference type="GO" id="GO:0017089">
    <property type="term" value="F:glycolipid transfer activity"/>
    <property type="evidence" value="ECO:0007669"/>
    <property type="project" value="TreeGrafter"/>
</dbReference>
<evidence type="ECO:0000313" key="5">
    <source>
        <dbReference type="Proteomes" id="UP000766595"/>
    </source>
</evidence>
<protein>
    <submittedName>
        <fullName evidence="4">Lipopolysaccharide transport periplasmic protein LptA</fullName>
    </submittedName>
</protein>
<dbReference type="GO" id="GO:0015920">
    <property type="term" value="P:lipopolysaccharide transport"/>
    <property type="evidence" value="ECO:0007669"/>
    <property type="project" value="TreeGrafter"/>
</dbReference>
<dbReference type="Gene3D" id="2.60.450.10">
    <property type="entry name" value="Lipopolysaccharide (LPS) transport protein A like domain"/>
    <property type="match status" value="1"/>
</dbReference>
<feature type="chain" id="PRO_5037691588" evidence="2">
    <location>
        <begin position="26"/>
        <end position="190"/>
    </location>
</feature>
<proteinExistence type="predicted"/>
<feature type="signal peptide" evidence="2">
    <location>
        <begin position="1"/>
        <end position="25"/>
    </location>
</feature>
<dbReference type="GO" id="GO:0009279">
    <property type="term" value="C:cell outer membrane"/>
    <property type="evidence" value="ECO:0007669"/>
    <property type="project" value="TreeGrafter"/>
</dbReference>
<reference evidence="4 5" key="1">
    <citation type="submission" date="2021-06" db="EMBL/GenBank/DDBJ databases">
        <authorList>
            <person name="Grouzdev D.S."/>
            <person name="Koziaeva V."/>
        </authorList>
    </citation>
    <scope>NUCLEOTIDE SEQUENCE [LARGE SCALE GENOMIC DNA]</scope>
    <source>
        <strain evidence="4 5">22</strain>
    </source>
</reference>
<dbReference type="AlphaFoldDB" id="A0A947D4X6"/>
<dbReference type="InterPro" id="IPR005653">
    <property type="entry name" value="OstA-like_N"/>
</dbReference>
<evidence type="ECO:0000256" key="2">
    <source>
        <dbReference type="SAM" id="SignalP"/>
    </source>
</evidence>
<dbReference type="PANTHER" id="PTHR36504">
    <property type="entry name" value="LIPOPOLYSACCHARIDE EXPORT SYSTEM PROTEIN LPTA"/>
    <property type="match status" value="1"/>
</dbReference>
<accession>A0A947D4X6</accession>
<name>A0A947D4X6_9HYPH</name>